<keyword evidence="2 6" id="KW-0812">Transmembrane</keyword>
<name>A0A1S9DG61_ASPOZ</name>
<feature type="region of interest" description="Disordered" evidence="5">
    <location>
        <begin position="352"/>
        <end position="378"/>
    </location>
</feature>
<evidence type="ECO:0000256" key="6">
    <source>
        <dbReference type="SAM" id="Phobius"/>
    </source>
</evidence>
<evidence type="ECO:0000313" key="7">
    <source>
        <dbReference type="EMBL" id="OOO07916.1"/>
    </source>
</evidence>
<dbReference type="EMBL" id="MKZY01000006">
    <property type="protein sequence ID" value="OOO07916.1"/>
    <property type="molecule type" value="Genomic_DNA"/>
</dbReference>
<feature type="region of interest" description="Disordered" evidence="5">
    <location>
        <begin position="66"/>
        <end position="112"/>
    </location>
</feature>
<feature type="compositionally biased region" description="Polar residues" evidence="5">
    <location>
        <begin position="85"/>
        <end position="95"/>
    </location>
</feature>
<feature type="transmembrane region" description="Helical" evidence="6">
    <location>
        <begin position="164"/>
        <end position="186"/>
    </location>
</feature>
<dbReference type="AlphaFoldDB" id="A0A1S9DG61"/>
<feature type="transmembrane region" description="Helical" evidence="6">
    <location>
        <begin position="198"/>
        <end position="219"/>
    </location>
</feature>
<comment type="caution">
    <text evidence="7">The sequence shown here is derived from an EMBL/GenBank/DDBJ whole genome shotgun (WGS) entry which is preliminary data.</text>
</comment>
<feature type="transmembrane region" description="Helical" evidence="6">
    <location>
        <begin position="239"/>
        <end position="261"/>
    </location>
</feature>
<evidence type="ECO:0000256" key="4">
    <source>
        <dbReference type="ARBA" id="ARBA00023136"/>
    </source>
</evidence>
<feature type="transmembrane region" description="Helical" evidence="6">
    <location>
        <begin position="499"/>
        <end position="522"/>
    </location>
</feature>
<dbReference type="OrthoDB" id="448280at2759"/>
<evidence type="ECO:0000256" key="3">
    <source>
        <dbReference type="ARBA" id="ARBA00022989"/>
    </source>
</evidence>
<keyword evidence="3 6" id="KW-1133">Transmembrane helix</keyword>
<reference evidence="7 8" key="1">
    <citation type="submission" date="2016-10" db="EMBL/GenBank/DDBJ databases">
        <title>Genome sequencing of Aspergillus oryzae BCC7051.</title>
        <authorList>
            <person name="Thammarongtham C."/>
            <person name="Vorapreeda T."/>
            <person name="Nookaew I."/>
            <person name="Srisuk T."/>
            <person name="Land M."/>
            <person name="Jeennor S."/>
            <person name="Laoteng K."/>
        </authorList>
    </citation>
    <scope>NUCLEOTIDE SEQUENCE [LARGE SCALE GENOMIC DNA]</scope>
    <source>
        <strain evidence="7 8">BCC7051</strain>
    </source>
</reference>
<dbReference type="InterPro" id="IPR003689">
    <property type="entry name" value="ZIP"/>
</dbReference>
<evidence type="ECO:0000256" key="1">
    <source>
        <dbReference type="ARBA" id="ARBA00004141"/>
    </source>
</evidence>
<dbReference type="Proteomes" id="UP000190312">
    <property type="component" value="Unassembled WGS sequence"/>
</dbReference>
<dbReference type="GO" id="GO:0005385">
    <property type="term" value="F:zinc ion transmembrane transporter activity"/>
    <property type="evidence" value="ECO:0007669"/>
    <property type="project" value="TreeGrafter"/>
</dbReference>
<accession>A0A1S9DG61</accession>
<proteinExistence type="predicted"/>
<protein>
    <submittedName>
        <fullName evidence="7">Zinc/iron permease</fullName>
    </submittedName>
</protein>
<evidence type="ECO:0000313" key="8">
    <source>
        <dbReference type="Proteomes" id="UP000190312"/>
    </source>
</evidence>
<dbReference type="PANTHER" id="PTHR11040:SF60">
    <property type="entry name" value="FAMILY ZINC TRANSPORTER, PUTATIVE (AFU_ORTHOLOGUE AFUA_8G04010)-RELATED"/>
    <property type="match status" value="1"/>
</dbReference>
<keyword evidence="4 6" id="KW-0472">Membrane</keyword>
<feature type="transmembrane region" description="Helical" evidence="6">
    <location>
        <begin position="467"/>
        <end position="487"/>
    </location>
</feature>
<dbReference type="GO" id="GO:0005886">
    <property type="term" value="C:plasma membrane"/>
    <property type="evidence" value="ECO:0007669"/>
    <property type="project" value="TreeGrafter"/>
</dbReference>
<dbReference type="PANTHER" id="PTHR11040">
    <property type="entry name" value="ZINC/IRON TRANSPORTER"/>
    <property type="match status" value="1"/>
</dbReference>
<gene>
    <name evidence="7" type="ORF">OAory_01044160</name>
</gene>
<comment type="subcellular location">
    <subcellularLocation>
        <location evidence="1">Membrane</location>
        <topology evidence="1">Multi-pass membrane protein</topology>
    </subcellularLocation>
</comment>
<dbReference type="VEuPathDB" id="FungiDB:AO090103000014"/>
<organism evidence="7 8">
    <name type="scientific">Aspergillus oryzae</name>
    <name type="common">Yellow koji mold</name>
    <dbReference type="NCBI Taxonomy" id="5062"/>
    <lineage>
        <taxon>Eukaryota</taxon>
        <taxon>Fungi</taxon>
        <taxon>Dikarya</taxon>
        <taxon>Ascomycota</taxon>
        <taxon>Pezizomycotina</taxon>
        <taxon>Eurotiomycetes</taxon>
        <taxon>Eurotiomycetidae</taxon>
        <taxon>Eurotiales</taxon>
        <taxon>Aspergillaceae</taxon>
        <taxon>Aspergillus</taxon>
        <taxon>Aspergillus subgen. Circumdati</taxon>
    </lineage>
</organism>
<evidence type="ECO:0000256" key="2">
    <source>
        <dbReference type="ARBA" id="ARBA00022692"/>
    </source>
</evidence>
<feature type="transmembrane region" description="Helical" evidence="6">
    <location>
        <begin position="543"/>
        <end position="560"/>
    </location>
</feature>
<evidence type="ECO:0000256" key="5">
    <source>
        <dbReference type="SAM" id="MobiDB-lite"/>
    </source>
</evidence>
<sequence length="561" mass="60970">MLGHYSHGTVHSFLAASEGTEYTRTWRLPTPTKVADKLKSSLLGEMASAEWEVLEKKEWDNIPEAPLQSVHESSANREDEKDELNISNIEPSENNCAEPESPKEPVKSNRLKGTSDIESAVELSAYIPEAVLRAELHRRSGIRDSDNDKPSCGSKDRGVYNTPVHVMALFLILLLSTLACSFPVLARRFPRLPIPRRFLFLSRHFGTGVLIATAFVHLLPTAFVSLTDPCLPRFWSESYRAMAGFVAMVSVFVVVVVEMFFAMKGAGHVHGSEYDHLIGDVGGDTASVYRNEGPEYLQESTENIHLEGMPDGSCTSSLPQSSGHLLSDFTDDGSQSQSANLVAHKEDVEVDLEGPDSYDGSRTNAHRNPYSQSELARPSPAISCEHPDTMLTIQNPQRQLLQCLLLEAGILFHSIFIGMALSVATGTSFIVLLVAICFHQTFEGFALGSRIASLIPDLFAPSSMKPWLMSLAYGTTTPIGQAIGLILHNLYDPTSTAGLLMVGITNAISSGLLLFAGLVELLAEDFLSESSYATLHGRKRVEACIAVACGALLMALVGAFA</sequence>
<dbReference type="VEuPathDB" id="FungiDB:AO090103000013"/>
<dbReference type="Pfam" id="PF02535">
    <property type="entry name" value="Zip"/>
    <property type="match status" value="1"/>
</dbReference>
<dbReference type="eggNOG" id="KOG1558">
    <property type="taxonomic scope" value="Eukaryota"/>
</dbReference>